<organism evidence="1 2">
    <name type="scientific">Exocentrus adspersus</name>
    <dbReference type="NCBI Taxonomy" id="1586481"/>
    <lineage>
        <taxon>Eukaryota</taxon>
        <taxon>Metazoa</taxon>
        <taxon>Ecdysozoa</taxon>
        <taxon>Arthropoda</taxon>
        <taxon>Hexapoda</taxon>
        <taxon>Insecta</taxon>
        <taxon>Pterygota</taxon>
        <taxon>Neoptera</taxon>
        <taxon>Endopterygota</taxon>
        <taxon>Coleoptera</taxon>
        <taxon>Polyphaga</taxon>
        <taxon>Cucujiformia</taxon>
        <taxon>Chrysomeloidea</taxon>
        <taxon>Cerambycidae</taxon>
        <taxon>Lamiinae</taxon>
        <taxon>Acanthocinini</taxon>
        <taxon>Exocentrus</taxon>
    </lineage>
</organism>
<evidence type="ECO:0000313" key="2">
    <source>
        <dbReference type="Proteomes" id="UP001159042"/>
    </source>
</evidence>
<protein>
    <recommendedName>
        <fullName evidence="3">Peptidase aspartic putative domain-containing protein</fullName>
    </recommendedName>
</protein>
<evidence type="ECO:0008006" key="3">
    <source>
        <dbReference type="Google" id="ProtNLM"/>
    </source>
</evidence>
<comment type="caution">
    <text evidence="1">The sequence shown here is derived from an EMBL/GenBank/DDBJ whole genome shotgun (WGS) entry which is preliminary data.</text>
</comment>
<accession>A0AAV8VJQ9</accession>
<dbReference type="PANTHER" id="PTHR47331:SF5">
    <property type="entry name" value="RIBONUCLEASE H"/>
    <property type="match status" value="1"/>
</dbReference>
<dbReference type="EMBL" id="JANEYG010000076">
    <property type="protein sequence ID" value="KAJ8914240.1"/>
    <property type="molecule type" value="Genomic_DNA"/>
</dbReference>
<keyword evidence="2" id="KW-1185">Reference proteome</keyword>
<reference evidence="1 2" key="1">
    <citation type="journal article" date="2023" name="Insect Mol. Biol.">
        <title>Genome sequencing provides insights into the evolution of gene families encoding plant cell wall-degrading enzymes in longhorned beetles.</title>
        <authorList>
            <person name="Shin N.R."/>
            <person name="Okamura Y."/>
            <person name="Kirsch R."/>
            <person name="Pauchet Y."/>
        </authorList>
    </citation>
    <scope>NUCLEOTIDE SEQUENCE [LARGE SCALE GENOMIC DNA]</scope>
    <source>
        <strain evidence="1">EAD_L_NR</strain>
    </source>
</reference>
<proteinExistence type="predicted"/>
<dbReference type="Proteomes" id="UP001159042">
    <property type="component" value="Unassembled WGS sequence"/>
</dbReference>
<sequence>MLQEGTGEAKNKFGEQRRKTKMMLRNNKRKQYEKTGGVRKKNTEENLWRQKNIGRMNPKNKGRNKELIHRGKHNTARTDASLVPQFKARFTHLEQIYQEFEKLTKELVPLTLTIEDYNVDDERQVRQEFYENFYSIKANFSELCGLETDPEFVSARTKINAKLPKIELIKFKGDPTTWKTFIDQFNSAVHSKTLLSNIDKFNYLLGVLEGPPLALVKRHQISAANYTAAYEALTKKYEDKRLIASTHYHALVNASKIPENKVNHLNLSALVDTYSENLADLSNLGFQTKGWDFILFNMLLDRLDSDTASKFESNYASNNEIPSFDDLLKYLQERCVTLKRLITNKPPLRVIQIHLIHLVITLLRVTLRKVPLLHFLLRIKLLTLLHAHVIALNPFTVEAIVLPQICGTFMPRTPLATQKWSHISNLKLADPNFNIPSNIDVLLGAEIFSLALNSGRIVGNKDEPIAVDTVFGWILMGNVSCHLSIAPVNSFCCLSESSLNDSLKRLWEIEDIPREHSSSPDDQRCEDLFSQTYVRNDSGCFTVSLPFRSEEPTFTDSRFIALRRYLTFERRLLKEPNLFMAFLGQTEKVVYSQIMSFQLPSRYSVTLKTPVNQIW</sequence>
<evidence type="ECO:0000313" key="1">
    <source>
        <dbReference type="EMBL" id="KAJ8914240.1"/>
    </source>
</evidence>
<dbReference type="Pfam" id="PF03564">
    <property type="entry name" value="DUF1759"/>
    <property type="match status" value="1"/>
</dbReference>
<name>A0AAV8VJQ9_9CUCU</name>
<dbReference type="InterPro" id="IPR005312">
    <property type="entry name" value="DUF1759"/>
</dbReference>
<dbReference type="PANTHER" id="PTHR47331">
    <property type="entry name" value="PHD-TYPE DOMAIN-CONTAINING PROTEIN"/>
    <property type="match status" value="1"/>
</dbReference>
<gene>
    <name evidence="1" type="ORF">NQ315_003605</name>
</gene>
<dbReference type="AlphaFoldDB" id="A0AAV8VJQ9"/>